<dbReference type="InterPro" id="IPR001394">
    <property type="entry name" value="Peptidase_C19_UCH"/>
</dbReference>
<keyword evidence="4" id="KW-0378">Hydrolase</keyword>
<accession>A0A443SQM3</accession>
<dbReference type="PROSITE" id="PS50235">
    <property type="entry name" value="USP_3"/>
    <property type="match status" value="1"/>
</dbReference>
<evidence type="ECO:0000256" key="1">
    <source>
        <dbReference type="ARBA" id="ARBA00000707"/>
    </source>
</evidence>
<keyword evidence="5" id="KW-1185">Reference proteome</keyword>
<dbReference type="GO" id="GO:0016579">
    <property type="term" value="P:protein deubiquitination"/>
    <property type="evidence" value="ECO:0007669"/>
    <property type="project" value="InterPro"/>
</dbReference>
<evidence type="ECO:0000313" key="4">
    <source>
        <dbReference type="EMBL" id="RWS29819.1"/>
    </source>
</evidence>
<dbReference type="PANTHER" id="PTHR21646">
    <property type="entry name" value="UBIQUITIN CARBOXYL-TERMINAL HYDROLASE"/>
    <property type="match status" value="1"/>
</dbReference>
<dbReference type="InterPro" id="IPR050185">
    <property type="entry name" value="Ub_carboxyl-term_hydrolase"/>
</dbReference>
<protein>
    <recommendedName>
        <fullName evidence="2">ubiquitinyl hydrolase 1</fullName>
        <ecNumber evidence="2">3.4.19.12</ecNumber>
    </recommendedName>
</protein>
<organism evidence="4 5">
    <name type="scientific">Leptotrombidium deliense</name>
    <dbReference type="NCBI Taxonomy" id="299467"/>
    <lineage>
        <taxon>Eukaryota</taxon>
        <taxon>Metazoa</taxon>
        <taxon>Ecdysozoa</taxon>
        <taxon>Arthropoda</taxon>
        <taxon>Chelicerata</taxon>
        <taxon>Arachnida</taxon>
        <taxon>Acari</taxon>
        <taxon>Acariformes</taxon>
        <taxon>Trombidiformes</taxon>
        <taxon>Prostigmata</taxon>
        <taxon>Anystina</taxon>
        <taxon>Parasitengona</taxon>
        <taxon>Trombiculoidea</taxon>
        <taxon>Trombiculidae</taxon>
        <taxon>Leptotrombidium</taxon>
    </lineage>
</organism>
<dbReference type="Gene3D" id="3.90.70.10">
    <property type="entry name" value="Cysteine proteinases"/>
    <property type="match status" value="1"/>
</dbReference>
<dbReference type="PANTHER" id="PTHR21646:SF23">
    <property type="entry name" value="UBIQUITIN CARBOXYL-TERMINAL HYDROLASE USP2"/>
    <property type="match status" value="1"/>
</dbReference>
<dbReference type="OrthoDB" id="265306at2759"/>
<dbReference type="InterPro" id="IPR018200">
    <property type="entry name" value="USP_CS"/>
</dbReference>
<dbReference type="VEuPathDB" id="VectorBase:LDEU002221"/>
<dbReference type="Proteomes" id="UP000288716">
    <property type="component" value="Unassembled WGS sequence"/>
</dbReference>
<dbReference type="EC" id="3.4.19.12" evidence="2"/>
<comment type="catalytic activity">
    <reaction evidence="1">
        <text>Thiol-dependent hydrolysis of ester, thioester, amide, peptide and isopeptide bonds formed by the C-terminal Gly of ubiquitin (a 76-residue protein attached to proteins as an intracellular targeting signal).</text>
        <dbReference type="EC" id="3.4.19.12"/>
    </reaction>
</comment>
<dbReference type="InterPro" id="IPR028889">
    <property type="entry name" value="USP"/>
</dbReference>
<comment type="caution">
    <text evidence="4">The sequence shown here is derived from an EMBL/GenBank/DDBJ whole genome shotgun (WGS) entry which is preliminary data.</text>
</comment>
<gene>
    <name evidence="4" type="ORF">B4U80_02127</name>
</gene>
<feature type="domain" description="USP" evidence="3">
    <location>
        <begin position="16"/>
        <end position="288"/>
    </location>
</feature>
<dbReference type="STRING" id="299467.A0A443SQM3"/>
<dbReference type="Pfam" id="PF00443">
    <property type="entry name" value="UCH"/>
    <property type="match status" value="1"/>
</dbReference>
<dbReference type="GO" id="GO:0004843">
    <property type="term" value="F:cysteine-type deubiquitinase activity"/>
    <property type="evidence" value="ECO:0007669"/>
    <property type="project" value="UniProtKB-EC"/>
</dbReference>
<dbReference type="EMBL" id="NCKV01000753">
    <property type="protein sequence ID" value="RWS29819.1"/>
    <property type="molecule type" value="Genomic_DNA"/>
</dbReference>
<sequence length="288" mass="33123">MFYFFSQPQQLPSDVCGLTNLGNTCFMNSVLQALYATHIFKSYVIKHQRTSLMASLSNLFREMESPDNSTVSPTSFRSQFTRYQPRFRGYDQQDAQEFLRYLITGLHEEVNEAKNKPKSQLRSPQSSSEAWRQYKTIDDSPFIDMLGGQLSSVIECTQCGNKSTCWDPFWDLSLPLPRHKNECTVEECLREFTALEELSPGEHAICERCKRQTQSTKQLSIERAPPVLILHLKRFSNEGYKLSVPRVVPDDKLLVKSRYYTLYAIVSHHGSSSRSVIHHDSSFLSKAE</sequence>
<dbReference type="SUPFAM" id="SSF54001">
    <property type="entry name" value="Cysteine proteinases"/>
    <property type="match status" value="1"/>
</dbReference>
<name>A0A443SQM3_9ACAR</name>
<reference evidence="4 5" key="1">
    <citation type="journal article" date="2018" name="Gigascience">
        <title>Genomes of trombidid mites reveal novel predicted allergens and laterally-transferred genes associated with secondary metabolism.</title>
        <authorList>
            <person name="Dong X."/>
            <person name="Chaisiri K."/>
            <person name="Xia D."/>
            <person name="Armstrong S.D."/>
            <person name="Fang Y."/>
            <person name="Donnelly M.J."/>
            <person name="Kadowaki T."/>
            <person name="McGarry J.W."/>
            <person name="Darby A.C."/>
            <person name="Makepeace B.L."/>
        </authorList>
    </citation>
    <scope>NUCLEOTIDE SEQUENCE [LARGE SCALE GENOMIC DNA]</scope>
    <source>
        <strain evidence="4">UoL-UT</strain>
    </source>
</reference>
<evidence type="ECO:0000313" key="5">
    <source>
        <dbReference type="Proteomes" id="UP000288716"/>
    </source>
</evidence>
<evidence type="ECO:0000259" key="3">
    <source>
        <dbReference type="PROSITE" id="PS50235"/>
    </source>
</evidence>
<dbReference type="PROSITE" id="PS00972">
    <property type="entry name" value="USP_1"/>
    <property type="match status" value="1"/>
</dbReference>
<dbReference type="AlphaFoldDB" id="A0A443SQM3"/>
<dbReference type="InterPro" id="IPR038765">
    <property type="entry name" value="Papain-like_cys_pep_sf"/>
</dbReference>
<proteinExistence type="predicted"/>
<evidence type="ECO:0000256" key="2">
    <source>
        <dbReference type="ARBA" id="ARBA00012759"/>
    </source>
</evidence>